<dbReference type="AlphaFoldDB" id="A0A8J5WZJ0"/>
<accession>A0A8J5WZJ0</accession>
<protein>
    <submittedName>
        <fullName evidence="1">Uncharacterized protein</fullName>
    </submittedName>
</protein>
<proteinExistence type="predicted"/>
<comment type="caution">
    <text evidence="1">The sequence shown here is derived from an EMBL/GenBank/DDBJ whole genome shotgun (WGS) entry which is preliminary data.</text>
</comment>
<gene>
    <name evidence="1" type="ORF">GUJ93_ZPchr0013g34133</name>
</gene>
<reference evidence="1" key="2">
    <citation type="submission" date="2021-02" db="EMBL/GenBank/DDBJ databases">
        <authorList>
            <person name="Kimball J.A."/>
            <person name="Haas M.W."/>
            <person name="Macchietto M."/>
            <person name="Kono T."/>
            <person name="Duquette J."/>
            <person name="Shao M."/>
        </authorList>
    </citation>
    <scope>NUCLEOTIDE SEQUENCE</scope>
    <source>
        <tissue evidence="1">Fresh leaf tissue</tissue>
    </source>
</reference>
<organism evidence="1 2">
    <name type="scientific">Zizania palustris</name>
    <name type="common">Northern wild rice</name>
    <dbReference type="NCBI Taxonomy" id="103762"/>
    <lineage>
        <taxon>Eukaryota</taxon>
        <taxon>Viridiplantae</taxon>
        <taxon>Streptophyta</taxon>
        <taxon>Embryophyta</taxon>
        <taxon>Tracheophyta</taxon>
        <taxon>Spermatophyta</taxon>
        <taxon>Magnoliopsida</taxon>
        <taxon>Liliopsida</taxon>
        <taxon>Poales</taxon>
        <taxon>Poaceae</taxon>
        <taxon>BOP clade</taxon>
        <taxon>Oryzoideae</taxon>
        <taxon>Oryzeae</taxon>
        <taxon>Zizaniinae</taxon>
        <taxon>Zizania</taxon>
    </lineage>
</organism>
<keyword evidence="2" id="KW-1185">Reference proteome</keyword>
<dbReference type="Proteomes" id="UP000729402">
    <property type="component" value="Unassembled WGS sequence"/>
</dbReference>
<evidence type="ECO:0000313" key="1">
    <source>
        <dbReference type="EMBL" id="KAG8096453.1"/>
    </source>
</evidence>
<sequence>MSQQPGCGRTASKDQDGVTIISESHGADASACLCSRRVAAGLFLRFLSAHGVGVSNRRISAARRRNLLARVECRAGCSDSSGWLGAAYAFLTPL</sequence>
<dbReference type="EMBL" id="JAAALK010000079">
    <property type="protein sequence ID" value="KAG8096453.1"/>
    <property type="molecule type" value="Genomic_DNA"/>
</dbReference>
<name>A0A8J5WZJ0_ZIZPA</name>
<reference evidence="1" key="1">
    <citation type="journal article" date="2021" name="bioRxiv">
        <title>Whole Genome Assembly and Annotation of Northern Wild Rice, Zizania palustris L., Supports a Whole Genome Duplication in the Zizania Genus.</title>
        <authorList>
            <person name="Haas M."/>
            <person name="Kono T."/>
            <person name="Macchietto M."/>
            <person name="Millas R."/>
            <person name="McGilp L."/>
            <person name="Shao M."/>
            <person name="Duquette J."/>
            <person name="Hirsch C.N."/>
            <person name="Kimball J."/>
        </authorList>
    </citation>
    <scope>NUCLEOTIDE SEQUENCE</scope>
    <source>
        <tissue evidence="1">Fresh leaf tissue</tissue>
    </source>
</reference>
<evidence type="ECO:0000313" key="2">
    <source>
        <dbReference type="Proteomes" id="UP000729402"/>
    </source>
</evidence>